<name>A0A918CXF2_9ACTN</name>
<dbReference type="GO" id="GO:0016491">
    <property type="term" value="F:oxidoreductase activity"/>
    <property type="evidence" value="ECO:0007669"/>
    <property type="project" value="InterPro"/>
</dbReference>
<feature type="region of interest" description="Disordered" evidence="2">
    <location>
        <begin position="141"/>
        <end position="187"/>
    </location>
</feature>
<protein>
    <recommendedName>
        <fullName evidence="3">FMN-dependent dehydrogenase domain-containing protein</fullName>
    </recommendedName>
</protein>
<dbReference type="InterPro" id="IPR013785">
    <property type="entry name" value="Aldolase_TIM"/>
</dbReference>
<sequence length="187" mass="20259">MEEVGEAQPDLFFQLCWSGTRATMVRRMDRARAACAKALIVTLDWSFSHGRDRGSPAVPDRLDLRTMLRFAPKCCPEPPGCGGRVRRATAIAAVADIALEHRRDQATPDPVRYGVARRLDDLAYRAGVWFSALGAARPPPCGPVSRADVHVSRSAESRGRGPVRCPDTGATPPRARDQSPGGVRSDA</sequence>
<keyword evidence="5" id="KW-1185">Reference proteome</keyword>
<dbReference type="Gene3D" id="3.20.20.70">
    <property type="entry name" value="Aldolase class I"/>
    <property type="match status" value="1"/>
</dbReference>
<evidence type="ECO:0000256" key="2">
    <source>
        <dbReference type="SAM" id="MobiDB-lite"/>
    </source>
</evidence>
<reference evidence="4" key="2">
    <citation type="submission" date="2020-09" db="EMBL/GenBank/DDBJ databases">
        <authorList>
            <person name="Sun Q."/>
            <person name="Zhou Y."/>
        </authorList>
    </citation>
    <scope>NUCLEOTIDE SEQUENCE</scope>
    <source>
        <strain evidence="4">CGMCC 4.7110</strain>
    </source>
</reference>
<evidence type="ECO:0000256" key="1">
    <source>
        <dbReference type="ARBA" id="ARBA00001917"/>
    </source>
</evidence>
<dbReference type="Proteomes" id="UP000653411">
    <property type="component" value="Unassembled WGS sequence"/>
</dbReference>
<dbReference type="Pfam" id="PF01070">
    <property type="entry name" value="FMN_dh"/>
    <property type="match status" value="1"/>
</dbReference>
<feature type="domain" description="FMN-dependent dehydrogenase" evidence="3">
    <location>
        <begin position="1"/>
        <end position="71"/>
    </location>
</feature>
<evidence type="ECO:0000259" key="3">
    <source>
        <dbReference type="Pfam" id="PF01070"/>
    </source>
</evidence>
<comment type="cofactor">
    <cofactor evidence="1">
        <name>FMN</name>
        <dbReference type="ChEBI" id="CHEBI:58210"/>
    </cofactor>
</comment>
<accession>A0A918CXF2</accession>
<gene>
    <name evidence="4" type="ORF">GCM10011578_094500</name>
</gene>
<organism evidence="4 5">
    <name type="scientific">Streptomyces fuscichromogenes</name>
    <dbReference type="NCBI Taxonomy" id="1324013"/>
    <lineage>
        <taxon>Bacteria</taxon>
        <taxon>Bacillati</taxon>
        <taxon>Actinomycetota</taxon>
        <taxon>Actinomycetes</taxon>
        <taxon>Kitasatosporales</taxon>
        <taxon>Streptomycetaceae</taxon>
        <taxon>Streptomyces</taxon>
    </lineage>
</organism>
<dbReference type="InterPro" id="IPR000262">
    <property type="entry name" value="FMN-dep_DH"/>
</dbReference>
<reference evidence="4" key="1">
    <citation type="journal article" date="2014" name="Int. J. Syst. Evol. Microbiol.">
        <title>Complete genome sequence of Corynebacterium casei LMG S-19264T (=DSM 44701T), isolated from a smear-ripened cheese.</title>
        <authorList>
            <consortium name="US DOE Joint Genome Institute (JGI-PGF)"/>
            <person name="Walter F."/>
            <person name="Albersmeier A."/>
            <person name="Kalinowski J."/>
            <person name="Ruckert C."/>
        </authorList>
    </citation>
    <scope>NUCLEOTIDE SEQUENCE</scope>
    <source>
        <strain evidence="4">CGMCC 4.7110</strain>
    </source>
</reference>
<feature type="compositionally biased region" description="Basic and acidic residues" evidence="2">
    <location>
        <begin position="147"/>
        <end position="159"/>
    </location>
</feature>
<dbReference type="AlphaFoldDB" id="A0A918CXF2"/>
<dbReference type="EMBL" id="BMML01000041">
    <property type="protein sequence ID" value="GGN43939.1"/>
    <property type="molecule type" value="Genomic_DNA"/>
</dbReference>
<comment type="caution">
    <text evidence="4">The sequence shown here is derived from an EMBL/GenBank/DDBJ whole genome shotgun (WGS) entry which is preliminary data.</text>
</comment>
<evidence type="ECO:0000313" key="5">
    <source>
        <dbReference type="Proteomes" id="UP000653411"/>
    </source>
</evidence>
<evidence type="ECO:0000313" key="4">
    <source>
        <dbReference type="EMBL" id="GGN43939.1"/>
    </source>
</evidence>
<proteinExistence type="predicted"/>